<dbReference type="eggNOG" id="COG3631">
    <property type="taxonomic scope" value="Bacteria"/>
</dbReference>
<name>A0A0A1DLR0_NOCSI</name>
<proteinExistence type="predicted"/>
<dbReference type="SUPFAM" id="SSF54427">
    <property type="entry name" value="NTF2-like"/>
    <property type="match status" value="1"/>
</dbReference>
<organism evidence="2 3">
    <name type="scientific">Nocardioides simplex</name>
    <name type="common">Arthrobacter simplex</name>
    <dbReference type="NCBI Taxonomy" id="2045"/>
    <lineage>
        <taxon>Bacteria</taxon>
        <taxon>Bacillati</taxon>
        <taxon>Actinomycetota</taxon>
        <taxon>Actinomycetes</taxon>
        <taxon>Propionibacteriales</taxon>
        <taxon>Nocardioidaceae</taxon>
        <taxon>Pimelobacter</taxon>
    </lineage>
</organism>
<evidence type="ECO:0000259" key="1">
    <source>
        <dbReference type="Pfam" id="PF12680"/>
    </source>
</evidence>
<dbReference type="STRING" id="2045.KR76_13655"/>
<protein>
    <recommendedName>
        <fullName evidence="1">SnoaL-like domain-containing protein</fullName>
    </recommendedName>
</protein>
<keyword evidence="3" id="KW-1185">Reference proteome</keyword>
<dbReference type="GeneID" id="96609912"/>
<dbReference type="EMBL" id="CP009896">
    <property type="protein sequence ID" value="AIY17532.1"/>
    <property type="molecule type" value="Genomic_DNA"/>
</dbReference>
<gene>
    <name evidence="2" type="ORF">KR76_13655</name>
</gene>
<accession>A0A0A1DLR0</accession>
<dbReference type="Pfam" id="PF12680">
    <property type="entry name" value="SnoaL_2"/>
    <property type="match status" value="1"/>
</dbReference>
<evidence type="ECO:0000313" key="3">
    <source>
        <dbReference type="Proteomes" id="UP000030300"/>
    </source>
</evidence>
<reference evidence="2 3" key="1">
    <citation type="journal article" date="2015" name="Genome Announc.">
        <title>Complete Genome Sequence of Steroid-Transforming Nocardioides simplex VKM Ac-2033D.</title>
        <authorList>
            <person name="Shtratnikova V.Y."/>
            <person name="Schelkunov M.I."/>
            <person name="Pekov Y.A."/>
            <person name="Fokina V.V."/>
            <person name="Logacheva M.D."/>
            <person name="Sokolov S.L."/>
            <person name="Bragin E.Y."/>
            <person name="Ashapkin V.V."/>
            <person name="Donova M.V."/>
        </authorList>
    </citation>
    <scope>NUCLEOTIDE SEQUENCE [LARGE SCALE GENOMIC DNA]</scope>
    <source>
        <strain evidence="2 3">VKM Ac-2033D</strain>
    </source>
</reference>
<feature type="domain" description="SnoaL-like" evidence="1">
    <location>
        <begin position="20"/>
        <end position="106"/>
    </location>
</feature>
<dbReference type="Proteomes" id="UP000030300">
    <property type="component" value="Chromosome"/>
</dbReference>
<dbReference type="AlphaFoldDB" id="A0A0A1DLR0"/>
<dbReference type="InterPro" id="IPR037401">
    <property type="entry name" value="SnoaL-like"/>
</dbReference>
<dbReference type="Gene3D" id="3.10.450.50">
    <property type="match status" value="1"/>
</dbReference>
<dbReference type="HOGENOM" id="CLU_148715_1_1_11"/>
<dbReference type="InterPro" id="IPR032710">
    <property type="entry name" value="NTF2-like_dom_sf"/>
</dbReference>
<dbReference type="RefSeq" id="WP_038678975.1">
    <property type="nucleotide sequence ID" value="NZ_BJMC01000009.1"/>
</dbReference>
<evidence type="ECO:0000313" key="2">
    <source>
        <dbReference type="EMBL" id="AIY17532.1"/>
    </source>
</evidence>
<dbReference type="OrthoDB" id="8684708at2"/>
<dbReference type="KEGG" id="psim:KR76_13655"/>
<sequence>MDTNSHIDTHADTEQLPTTIRAFLDAHAARDADAALRLLTPAAVISDIGEPFSGADSLRRFLTEAGAEFTYTTELTGVRRDGETWVVGHHLEGDFPGGTADLDYRFVLDGGRIERLDIVAG</sequence>